<evidence type="ECO:0000313" key="2">
    <source>
        <dbReference type="Proteomes" id="UP001582793"/>
    </source>
</evidence>
<accession>A0ABV5CW27</accession>
<dbReference type="Proteomes" id="UP001582793">
    <property type="component" value="Unassembled WGS sequence"/>
</dbReference>
<dbReference type="EMBL" id="JBCGDC010000048">
    <property type="protein sequence ID" value="MFB6394983.1"/>
    <property type="molecule type" value="Genomic_DNA"/>
</dbReference>
<dbReference type="Gene3D" id="3.50.30.50">
    <property type="entry name" value="Putative cyclase"/>
    <property type="match status" value="1"/>
</dbReference>
<sequence length="273" mass="29862">MRTVNLTLPLYPFMPVGNVWAWDSPFQLTPVTTHERQGVATHQMSFHSEAGTRLMLGACYDDDAPRIHELDYGTLVNRETVVIDIPKQAGEEIEPDDIDRAVAKDPDYRDGDAVLLRTGWGDDERYRAIGDEYATTSPHFSLAGAKRLAEVMTERGSDLMLTDCAYIGNLGEGFMFPEWASRKPWDRPPFPSQQARIYMRHYTPARGAGGGAPDWGSSVVLHLAMSPVAAVANCGALRGKRVRVTVLPLFLAGAEGAPCTVLAVDGDEAGDAR</sequence>
<dbReference type="InterPro" id="IPR007325">
    <property type="entry name" value="KFase/CYL"/>
</dbReference>
<name>A0ABV5CW27_9ACTN</name>
<dbReference type="RefSeq" id="WP_357541684.1">
    <property type="nucleotide sequence ID" value="NZ_JBCGDC010000048.1"/>
</dbReference>
<organism evidence="1 2">
    <name type="scientific">Polymorphospora lycopeni</name>
    <dbReference type="NCBI Taxonomy" id="3140240"/>
    <lineage>
        <taxon>Bacteria</taxon>
        <taxon>Bacillati</taxon>
        <taxon>Actinomycetota</taxon>
        <taxon>Actinomycetes</taxon>
        <taxon>Micromonosporales</taxon>
        <taxon>Micromonosporaceae</taxon>
        <taxon>Polymorphospora</taxon>
    </lineage>
</organism>
<dbReference type="InterPro" id="IPR037175">
    <property type="entry name" value="KFase_sf"/>
</dbReference>
<proteinExistence type="predicted"/>
<dbReference type="EC" id="3.5.-.-" evidence="1"/>
<dbReference type="Pfam" id="PF04199">
    <property type="entry name" value="Cyclase"/>
    <property type="match status" value="1"/>
</dbReference>
<gene>
    <name evidence="1" type="ORF">AAFH96_17990</name>
</gene>
<protein>
    <submittedName>
        <fullName evidence="1">Cyclase family protein</fullName>
        <ecNumber evidence="1">3.5.-.-</ecNumber>
    </submittedName>
</protein>
<comment type="caution">
    <text evidence="1">The sequence shown here is derived from an EMBL/GenBank/DDBJ whole genome shotgun (WGS) entry which is preliminary data.</text>
</comment>
<keyword evidence="1" id="KW-0378">Hydrolase</keyword>
<keyword evidence="2" id="KW-1185">Reference proteome</keyword>
<reference evidence="1 2" key="1">
    <citation type="submission" date="2024-04" db="EMBL/GenBank/DDBJ databases">
        <title>Polymorphospora sp. isolated from Baiyangdian Lake in Xiong'an New Area.</title>
        <authorList>
            <person name="Zhang X."/>
            <person name="Liu J."/>
        </authorList>
    </citation>
    <scope>NUCLEOTIDE SEQUENCE [LARGE SCALE GENOMIC DNA]</scope>
    <source>
        <strain evidence="1 2">2-325</strain>
    </source>
</reference>
<dbReference type="SUPFAM" id="SSF102198">
    <property type="entry name" value="Putative cyclase"/>
    <property type="match status" value="1"/>
</dbReference>
<dbReference type="GO" id="GO:0016787">
    <property type="term" value="F:hydrolase activity"/>
    <property type="evidence" value="ECO:0007669"/>
    <property type="project" value="UniProtKB-KW"/>
</dbReference>
<evidence type="ECO:0000313" key="1">
    <source>
        <dbReference type="EMBL" id="MFB6394983.1"/>
    </source>
</evidence>